<name>A0A8B8G1C9_9HEMI</name>
<accession>A0A8B8G1C9</accession>
<dbReference type="Proteomes" id="UP000694846">
    <property type="component" value="Unplaced"/>
</dbReference>
<dbReference type="OrthoDB" id="6628927at2759"/>
<keyword evidence="1" id="KW-1185">Reference proteome</keyword>
<dbReference type="GeneID" id="112687738"/>
<sequence>MDSSQKGIEEFFPSVNKYVYFIPYYKEGNNMSPNRGKLYDKYCNLKKKIKKINSQSNKKHNKDNEVFINEEDILDSIYWLKHNIEPEIILHQLWAETAHYRNTKQINKNAIHKYPALKKATGHILVSLVTQSTKGVLMP</sequence>
<dbReference type="AlphaFoldDB" id="A0A8B8G1C9"/>
<dbReference type="RefSeq" id="XP_025416411.1">
    <property type="nucleotide sequence ID" value="XM_025560626.1"/>
</dbReference>
<evidence type="ECO:0000313" key="2">
    <source>
        <dbReference type="RefSeq" id="XP_025416411.1"/>
    </source>
</evidence>
<reference evidence="2" key="1">
    <citation type="submission" date="2025-08" db="UniProtKB">
        <authorList>
            <consortium name="RefSeq"/>
        </authorList>
    </citation>
    <scope>IDENTIFICATION</scope>
    <source>
        <tissue evidence="2">Whole body</tissue>
    </source>
</reference>
<gene>
    <name evidence="2" type="primary">LOC112687738</name>
</gene>
<evidence type="ECO:0000313" key="1">
    <source>
        <dbReference type="Proteomes" id="UP000694846"/>
    </source>
</evidence>
<organism evidence="1 2">
    <name type="scientific">Sipha flava</name>
    <name type="common">yellow sugarcane aphid</name>
    <dbReference type="NCBI Taxonomy" id="143950"/>
    <lineage>
        <taxon>Eukaryota</taxon>
        <taxon>Metazoa</taxon>
        <taxon>Ecdysozoa</taxon>
        <taxon>Arthropoda</taxon>
        <taxon>Hexapoda</taxon>
        <taxon>Insecta</taxon>
        <taxon>Pterygota</taxon>
        <taxon>Neoptera</taxon>
        <taxon>Paraneoptera</taxon>
        <taxon>Hemiptera</taxon>
        <taxon>Sternorrhyncha</taxon>
        <taxon>Aphidomorpha</taxon>
        <taxon>Aphidoidea</taxon>
        <taxon>Aphididae</taxon>
        <taxon>Sipha</taxon>
    </lineage>
</organism>
<proteinExistence type="predicted"/>
<protein>
    <submittedName>
        <fullName evidence="2">Uncharacterized protein LOC112687738</fullName>
    </submittedName>
</protein>